<organism evidence="2 3">
    <name type="scientific">Brassica napus</name>
    <name type="common">Rape</name>
    <dbReference type="NCBI Taxonomy" id="3708"/>
    <lineage>
        <taxon>Eukaryota</taxon>
        <taxon>Viridiplantae</taxon>
        <taxon>Streptophyta</taxon>
        <taxon>Embryophyta</taxon>
        <taxon>Tracheophyta</taxon>
        <taxon>Spermatophyta</taxon>
        <taxon>Magnoliopsida</taxon>
        <taxon>eudicotyledons</taxon>
        <taxon>Gunneridae</taxon>
        <taxon>Pentapetalae</taxon>
        <taxon>rosids</taxon>
        <taxon>malvids</taxon>
        <taxon>Brassicales</taxon>
        <taxon>Brassicaceae</taxon>
        <taxon>Brassiceae</taxon>
        <taxon>Brassica</taxon>
    </lineage>
</organism>
<keyword evidence="1" id="KW-0472">Membrane</keyword>
<keyword evidence="1" id="KW-0812">Transmembrane</keyword>
<dbReference type="Proteomes" id="UP000824890">
    <property type="component" value="Unassembled WGS sequence"/>
</dbReference>
<comment type="caution">
    <text evidence="2">The sequence shown here is derived from an EMBL/GenBank/DDBJ whole genome shotgun (WGS) entry which is preliminary data.</text>
</comment>
<reference evidence="2 3" key="1">
    <citation type="submission" date="2021-05" db="EMBL/GenBank/DDBJ databases">
        <title>Genome Assembly of Synthetic Allotetraploid Brassica napus Reveals Homoeologous Exchanges between Subgenomes.</title>
        <authorList>
            <person name="Davis J.T."/>
        </authorList>
    </citation>
    <scope>NUCLEOTIDE SEQUENCE [LARGE SCALE GENOMIC DNA]</scope>
    <source>
        <strain evidence="3">cv. Da-Ae</strain>
        <tissue evidence="2">Seedling</tissue>
    </source>
</reference>
<evidence type="ECO:0000313" key="3">
    <source>
        <dbReference type="Proteomes" id="UP000824890"/>
    </source>
</evidence>
<feature type="transmembrane region" description="Helical" evidence="1">
    <location>
        <begin position="52"/>
        <end position="71"/>
    </location>
</feature>
<protein>
    <submittedName>
        <fullName evidence="2">Uncharacterized protein</fullName>
    </submittedName>
</protein>
<feature type="transmembrane region" description="Helical" evidence="1">
    <location>
        <begin position="19"/>
        <end position="40"/>
    </location>
</feature>
<name>A0ABQ7YAL2_BRANA</name>
<feature type="non-terminal residue" evidence="2">
    <location>
        <position position="1"/>
    </location>
</feature>
<evidence type="ECO:0000313" key="2">
    <source>
        <dbReference type="EMBL" id="KAH0865250.1"/>
    </source>
</evidence>
<accession>A0ABQ7YAL2</accession>
<proteinExistence type="predicted"/>
<keyword evidence="1" id="KW-1133">Transmembrane helix</keyword>
<sequence>RDLVSVCASFPCYADRFRLVIAACDSSLATNILILLRFSLLLHHSIHVNRVFGLRLLGLCALVASSVLSRMA</sequence>
<dbReference type="EMBL" id="JAGKQM010000018">
    <property type="protein sequence ID" value="KAH0865250.1"/>
    <property type="molecule type" value="Genomic_DNA"/>
</dbReference>
<evidence type="ECO:0000256" key="1">
    <source>
        <dbReference type="SAM" id="Phobius"/>
    </source>
</evidence>
<keyword evidence="3" id="KW-1185">Reference proteome</keyword>
<gene>
    <name evidence="2" type="ORF">HID58_082461</name>
</gene>